<dbReference type="PANTHER" id="PTHR37841:SF1">
    <property type="entry name" value="DUF3298 DOMAIN-CONTAINING PROTEIN"/>
    <property type="match status" value="1"/>
</dbReference>
<dbReference type="AlphaFoldDB" id="A0A2D0NGM2"/>
<dbReference type="EMBL" id="PDUD01000009">
    <property type="protein sequence ID" value="PHN07641.1"/>
    <property type="molecule type" value="Genomic_DNA"/>
</dbReference>
<dbReference type="PANTHER" id="PTHR37841">
    <property type="entry name" value="GLR2918 PROTEIN"/>
    <property type="match status" value="1"/>
</dbReference>
<protein>
    <recommendedName>
        <fullName evidence="3">WG repeat-containing protein</fullName>
    </recommendedName>
</protein>
<dbReference type="InterPro" id="IPR032774">
    <property type="entry name" value="WG_beta_rep"/>
</dbReference>
<evidence type="ECO:0000313" key="1">
    <source>
        <dbReference type="EMBL" id="PHN07641.1"/>
    </source>
</evidence>
<accession>A0A2D0NGM2</accession>
<dbReference type="Proteomes" id="UP000223913">
    <property type="component" value="Unassembled WGS sequence"/>
</dbReference>
<organism evidence="1 2">
    <name type="scientific">Flavilitoribacter nigricans (strain ATCC 23147 / DSM 23189 / NBRC 102662 / NCIMB 1420 / SS-2)</name>
    <name type="common">Lewinella nigricans</name>
    <dbReference type="NCBI Taxonomy" id="1122177"/>
    <lineage>
        <taxon>Bacteria</taxon>
        <taxon>Pseudomonadati</taxon>
        <taxon>Bacteroidota</taxon>
        <taxon>Saprospiria</taxon>
        <taxon>Saprospirales</taxon>
        <taxon>Lewinellaceae</taxon>
        <taxon>Flavilitoribacter</taxon>
    </lineage>
</organism>
<dbReference type="SUPFAM" id="SSF69360">
    <property type="entry name" value="Cell wall binding repeat"/>
    <property type="match status" value="1"/>
</dbReference>
<keyword evidence="2" id="KW-1185">Reference proteome</keyword>
<proteinExistence type="predicted"/>
<dbReference type="Pfam" id="PF14903">
    <property type="entry name" value="WG_beta_rep"/>
    <property type="match status" value="3"/>
</dbReference>
<gene>
    <name evidence="1" type="ORF">CRP01_05955</name>
</gene>
<reference evidence="1 2" key="1">
    <citation type="submission" date="2017-10" db="EMBL/GenBank/DDBJ databases">
        <title>The draft genome sequence of Lewinella nigricans NBRC 102662.</title>
        <authorList>
            <person name="Wang K."/>
        </authorList>
    </citation>
    <scope>NUCLEOTIDE SEQUENCE [LARGE SCALE GENOMIC DNA]</scope>
    <source>
        <strain evidence="1 2">NBRC 102662</strain>
    </source>
</reference>
<comment type="caution">
    <text evidence="1">The sequence shown here is derived from an EMBL/GenBank/DDBJ whole genome shotgun (WGS) entry which is preliminary data.</text>
</comment>
<sequence>MSVSSGLKNPFVMRNLCLLFTLLSILACQVHRPLTSADTPTLLYPVMQDHVWGYINTAGAPVISPRFHAAGYFSEGLAPVRSGGYYGFIDASGKFVIPPAYDMAYPFEHGKAQVYIDGQALMIDTRGEIQFRHDFRDFAAFPEYDLYVVRSESGKYGVLDQEGKLVIDTAYSSISPFVDGLAVVNGLRHRREDEDDNTRYEAGVIDTKGSMVIPYGKFSEIAPFRDGLASVSFLREGPDGPEYAEGLINTRGQLVIEENYSDWSFLHGNQPFSDGLAVVRIKKHELVPDHPPLTEDREYYLGVMDQRGKIIFSEPEWIYMTHFQYDRAFVRDSSDHWYLMDRSGRVLNALPYRSVLGPDSYELEDHSYFFTNGTALVQTEDSQLLIDTNAQVLHRADQLYDGYPLSKTGSQNIFWDVAPDIYPEEFFYYFAFWTDGHGVLLESEIQDLPFDHFSEGLLKIHQNSQDFYYIDRRGNTVWRASESVPQPGPLNIDFMTRGQFYASSPADNRFDGFGGWGGRGINDFRPVSDSIKFTDQALSIQINSRDTLRERPYWEQALYMANTTRDTFLFSVQDSRLYMKVQAKDRNGKWRDLDYLPNSWCGNSYHTLFLPPAHFWEFRLPVYEGAIKTKLRVLLYNYHRKTDSREKLELLSPEIEAYVNPAQFWRKQSYTPTSIMDPYLE</sequence>
<dbReference type="OrthoDB" id="679755at2"/>
<name>A0A2D0NGM2_FLAN2</name>
<evidence type="ECO:0008006" key="3">
    <source>
        <dbReference type="Google" id="ProtNLM"/>
    </source>
</evidence>
<evidence type="ECO:0000313" key="2">
    <source>
        <dbReference type="Proteomes" id="UP000223913"/>
    </source>
</evidence>